<protein>
    <submittedName>
        <fullName evidence="1">Uncharacterized protein</fullName>
    </submittedName>
</protein>
<dbReference type="AlphaFoldDB" id="A0AAU9P1L4"/>
<evidence type="ECO:0000313" key="2">
    <source>
        <dbReference type="Proteomes" id="UP001157418"/>
    </source>
</evidence>
<gene>
    <name evidence="1" type="ORF">LVIROSA_LOCUS29812</name>
</gene>
<comment type="caution">
    <text evidence="1">The sequence shown here is derived from an EMBL/GenBank/DDBJ whole genome shotgun (WGS) entry which is preliminary data.</text>
</comment>
<name>A0AAU9P1L4_9ASTR</name>
<sequence length="197" mass="22471">MPPSSGGKLLACLNLPSSLTHRDVTLGSNKRRRLPAERGGFLLASGHPDLMLRQKASPTTPHLYDKRFVLLTLLLILWNQGWIVSLQILKTLTVLLSCRLRLHLPLLSFSLLQPFYYYLPSDSKWCLGQVRSFLKVREIEPAIIQILNIGCFIAEGSYMHKQKEISLCISETILELDMLQQAHDIIIDKLCHVEEKR</sequence>
<keyword evidence="2" id="KW-1185">Reference proteome</keyword>
<dbReference type="EMBL" id="CAKMRJ010005523">
    <property type="protein sequence ID" value="CAH1443934.1"/>
    <property type="molecule type" value="Genomic_DNA"/>
</dbReference>
<proteinExistence type="predicted"/>
<accession>A0AAU9P1L4</accession>
<dbReference type="Proteomes" id="UP001157418">
    <property type="component" value="Unassembled WGS sequence"/>
</dbReference>
<reference evidence="1 2" key="1">
    <citation type="submission" date="2022-01" db="EMBL/GenBank/DDBJ databases">
        <authorList>
            <person name="Xiong W."/>
            <person name="Schranz E."/>
        </authorList>
    </citation>
    <scope>NUCLEOTIDE SEQUENCE [LARGE SCALE GENOMIC DNA]</scope>
</reference>
<evidence type="ECO:0000313" key="1">
    <source>
        <dbReference type="EMBL" id="CAH1443934.1"/>
    </source>
</evidence>
<organism evidence="1 2">
    <name type="scientific">Lactuca virosa</name>
    <dbReference type="NCBI Taxonomy" id="75947"/>
    <lineage>
        <taxon>Eukaryota</taxon>
        <taxon>Viridiplantae</taxon>
        <taxon>Streptophyta</taxon>
        <taxon>Embryophyta</taxon>
        <taxon>Tracheophyta</taxon>
        <taxon>Spermatophyta</taxon>
        <taxon>Magnoliopsida</taxon>
        <taxon>eudicotyledons</taxon>
        <taxon>Gunneridae</taxon>
        <taxon>Pentapetalae</taxon>
        <taxon>asterids</taxon>
        <taxon>campanulids</taxon>
        <taxon>Asterales</taxon>
        <taxon>Asteraceae</taxon>
        <taxon>Cichorioideae</taxon>
        <taxon>Cichorieae</taxon>
        <taxon>Lactucinae</taxon>
        <taxon>Lactuca</taxon>
    </lineage>
</organism>